<evidence type="ECO:0008006" key="3">
    <source>
        <dbReference type="Google" id="ProtNLM"/>
    </source>
</evidence>
<evidence type="ECO:0000313" key="1">
    <source>
        <dbReference type="EMBL" id="KDR72626.1"/>
    </source>
</evidence>
<dbReference type="Proteomes" id="UP000027222">
    <property type="component" value="Unassembled WGS sequence"/>
</dbReference>
<keyword evidence="2" id="KW-1185">Reference proteome</keyword>
<dbReference type="Gene3D" id="3.80.10.10">
    <property type="entry name" value="Ribonuclease Inhibitor"/>
    <property type="match status" value="1"/>
</dbReference>
<evidence type="ECO:0000313" key="2">
    <source>
        <dbReference type="Proteomes" id="UP000027222"/>
    </source>
</evidence>
<reference evidence="2" key="1">
    <citation type="journal article" date="2014" name="Proc. Natl. Acad. Sci. U.S.A.">
        <title>Extensive sampling of basidiomycete genomes demonstrates inadequacy of the white-rot/brown-rot paradigm for wood decay fungi.</title>
        <authorList>
            <person name="Riley R."/>
            <person name="Salamov A.A."/>
            <person name="Brown D.W."/>
            <person name="Nagy L.G."/>
            <person name="Floudas D."/>
            <person name="Held B.W."/>
            <person name="Levasseur A."/>
            <person name="Lombard V."/>
            <person name="Morin E."/>
            <person name="Otillar R."/>
            <person name="Lindquist E.A."/>
            <person name="Sun H."/>
            <person name="LaButti K.M."/>
            <person name="Schmutz J."/>
            <person name="Jabbour D."/>
            <person name="Luo H."/>
            <person name="Baker S.E."/>
            <person name="Pisabarro A.G."/>
            <person name="Walton J.D."/>
            <person name="Blanchette R.A."/>
            <person name="Henrissat B."/>
            <person name="Martin F."/>
            <person name="Cullen D."/>
            <person name="Hibbett D.S."/>
            <person name="Grigoriev I.V."/>
        </authorList>
    </citation>
    <scope>NUCLEOTIDE SEQUENCE [LARGE SCALE GENOMIC DNA]</scope>
    <source>
        <strain evidence="2">CBS 339.88</strain>
    </source>
</reference>
<dbReference type="SUPFAM" id="SSF52047">
    <property type="entry name" value="RNI-like"/>
    <property type="match status" value="1"/>
</dbReference>
<accession>A0A067SNZ1</accession>
<organism evidence="1 2">
    <name type="scientific">Galerina marginata (strain CBS 339.88)</name>
    <dbReference type="NCBI Taxonomy" id="685588"/>
    <lineage>
        <taxon>Eukaryota</taxon>
        <taxon>Fungi</taxon>
        <taxon>Dikarya</taxon>
        <taxon>Basidiomycota</taxon>
        <taxon>Agaricomycotina</taxon>
        <taxon>Agaricomycetes</taxon>
        <taxon>Agaricomycetidae</taxon>
        <taxon>Agaricales</taxon>
        <taxon>Agaricineae</taxon>
        <taxon>Strophariaceae</taxon>
        <taxon>Galerina</taxon>
    </lineage>
</organism>
<dbReference type="OrthoDB" id="2788229at2759"/>
<dbReference type="InterPro" id="IPR032675">
    <property type="entry name" value="LRR_dom_sf"/>
</dbReference>
<proteinExistence type="predicted"/>
<gene>
    <name evidence="1" type="ORF">GALMADRAFT_213149</name>
</gene>
<dbReference type="AlphaFoldDB" id="A0A067SNZ1"/>
<protein>
    <recommendedName>
        <fullName evidence="3">F-box domain-containing protein</fullName>
    </recommendedName>
</protein>
<name>A0A067SNZ1_GALM3</name>
<dbReference type="EMBL" id="KL142388">
    <property type="protein sequence ID" value="KDR72626.1"/>
    <property type="molecule type" value="Genomic_DNA"/>
</dbReference>
<dbReference type="HOGENOM" id="CLU_036316_4_2_1"/>
<sequence>MSDPGQRHAPLKSALKRPPEWQFHSSNVNIQMGQSTKPFSGWNLTTNTIHPLSERLSDQVPMELYSVIIDFLYDDRSALKACSLVARAWLPCARYHLVPRNFECYIDGNNASEALAMVSHPLATIGYYIRRLFLRAPGQDPQIPSPEVSASYVKKRYYPVVNTSFVFHQILRAFDGKSHSLKVLTFYDIGSFATTNLDKAKPYIKWLTTLDLHRCAFSTFADLFSFISAGRNLQQLILVDIVVRRKEVMDTLSLSTHRVPPHLNKIGLYTVEQSQVLRWILAQHHIPVIKSASLSTSDFGELEDPQAIANFLQKTRGDLRRLKLYLPTQWRNEEILNLTHNTQLQILSVGNVPSNVLGFTKLTEIFRQVSSSKLESISIHFTGRLFPGNMLQMEWKKMAREIEAPAFFRSLKALRIQISSYDHEDAEEMKVIFHESFPILSSKEVLRIRWEESV</sequence>